<name>A0AAD3DB85_9STRA</name>
<protein>
    <recommendedName>
        <fullName evidence="6">Leucine zipper transcription factor-like protein 1</fullName>
    </recommendedName>
</protein>
<keyword evidence="3" id="KW-0732">Signal</keyword>
<dbReference type="Gene3D" id="1.25.40.20">
    <property type="entry name" value="Ankyrin repeat-containing domain"/>
    <property type="match status" value="1"/>
</dbReference>
<feature type="coiled-coil region" evidence="1">
    <location>
        <begin position="797"/>
        <end position="824"/>
    </location>
</feature>
<comment type="caution">
    <text evidence="4">The sequence shown here is derived from an EMBL/GenBank/DDBJ whole genome shotgun (WGS) entry which is preliminary data.</text>
</comment>
<evidence type="ECO:0000256" key="1">
    <source>
        <dbReference type="SAM" id="Coils"/>
    </source>
</evidence>
<feature type="chain" id="PRO_5042179786" description="Leucine zipper transcription factor-like protein 1" evidence="3">
    <location>
        <begin position="30"/>
        <end position="845"/>
    </location>
</feature>
<feature type="compositionally biased region" description="Acidic residues" evidence="2">
    <location>
        <begin position="289"/>
        <end position="310"/>
    </location>
</feature>
<evidence type="ECO:0000256" key="3">
    <source>
        <dbReference type="SAM" id="SignalP"/>
    </source>
</evidence>
<feature type="compositionally biased region" description="Acidic residues" evidence="2">
    <location>
        <begin position="318"/>
        <end position="349"/>
    </location>
</feature>
<gene>
    <name evidence="4" type="ORF">CTEN210_17278</name>
</gene>
<evidence type="ECO:0000313" key="5">
    <source>
        <dbReference type="Proteomes" id="UP001054902"/>
    </source>
</evidence>
<sequence>MPSISRNTHIMWGALYCCIFLTQINTSDGFTSPFQKSPSTFVSKQSNQIKIGLAHNSVTKKPRKSSLYISQDTNGPSFDINTLCAERRWTKVREELASPSTLDPSGTKLKEALMRGDFLGWTALHFACKNNAPDDIVYSMIEIGGKDIVMQKNNGGVTALNIKCVHGTSYNVFKKLVDVGGKELILAKDDDDWTVLHDLANNIEKHEDAAEKIQLLLSAAGDDAKYLLESKCDFEGMQRSALEIATDKEASEDVLKILRGETLGSEIEAETEKEMSDDVADEVPTAGEVSEDEESEISEEEEEATEEVDEAPTTSEVEAVEEESDSKEMETETEESVENVDTEDESEEEQMSKGPRIIRPAPVSPDDDVIGPTTATKIEDEVTEDDEEDNEDDEEEDSSFGPILNMDGGVSTPKELELEDTVAKLQKEIRALKDGAHKKEMELNYKIKKLGAEREKAAREAVKQAEQEFAKREEELKDQIKKLEAGDDSPDESISENEKSSEESELLSKIQTLEKERIAALETVDSVRAESEDEVAELNVLVEQMKEELEEAISSEEKAKRAAEYNEEELRKKIKDLQEQLKKAKKSSNNDEDWSDVDFKKLETERNGALEMMEMVKQTSIEKEKELKHTINLLEVEHGRAMKVVAEVMESMEEVEVLKQTSLEREAALQQRIKLLEAQQDSEIEDSPKAMHLKNEIRKLKEEKGDLLGEMENQKRAAAKREEELQSKIEALVAKQDTIREEGKLAVQKKETEMKAVMKALEEELKDALTVKETSIVKFEKSRKAIEEVYSREHILMAELDEILEEFEDEKLNHLRTLKQLRDTKRQLWDYQGNTGDIDEDELEE</sequence>
<evidence type="ECO:0000313" key="4">
    <source>
        <dbReference type="EMBL" id="GFH60802.1"/>
    </source>
</evidence>
<dbReference type="SUPFAM" id="SSF48403">
    <property type="entry name" value="Ankyrin repeat"/>
    <property type="match status" value="1"/>
</dbReference>
<dbReference type="InterPro" id="IPR036770">
    <property type="entry name" value="Ankyrin_rpt-contain_sf"/>
</dbReference>
<organism evidence="4 5">
    <name type="scientific">Chaetoceros tenuissimus</name>
    <dbReference type="NCBI Taxonomy" id="426638"/>
    <lineage>
        <taxon>Eukaryota</taxon>
        <taxon>Sar</taxon>
        <taxon>Stramenopiles</taxon>
        <taxon>Ochrophyta</taxon>
        <taxon>Bacillariophyta</taxon>
        <taxon>Coscinodiscophyceae</taxon>
        <taxon>Chaetocerotophycidae</taxon>
        <taxon>Chaetocerotales</taxon>
        <taxon>Chaetocerotaceae</taxon>
        <taxon>Chaetoceros</taxon>
    </lineage>
</organism>
<feature type="compositionally biased region" description="Basic and acidic residues" evidence="2">
    <location>
        <begin position="458"/>
        <end position="485"/>
    </location>
</feature>
<dbReference type="Proteomes" id="UP001054902">
    <property type="component" value="Unassembled WGS sequence"/>
</dbReference>
<feature type="coiled-coil region" evidence="1">
    <location>
        <begin position="510"/>
        <end position="587"/>
    </location>
</feature>
<proteinExistence type="predicted"/>
<feature type="signal peptide" evidence="3">
    <location>
        <begin position="1"/>
        <end position="29"/>
    </location>
</feature>
<accession>A0AAD3DB85</accession>
<feature type="compositionally biased region" description="Acidic residues" evidence="2">
    <location>
        <begin position="486"/>
        <end position="495"/>
    </location>
</feature>
<feature type="coiled-coil region" evidence="1">
    <location>
        <begin position="659"/>
        <end position="767"/>
    </location>
</feature>
<dbReference type="AlphaFoldDB" id="A0AAD3DB85"/>
<keyword evidence="5" id="KW-1185">Reference proteome</keyword>
<dbReference type="EMBL" id="BLLK01000069">
    <property type="protein sequence ID" value="GFH60802.1"/>
    <property type="molecule type" value="Genomic_DNA"/>
</dbReference>
<feature type="region of interest" description="Disordered" evidence="2">
    <location>
        <begin position="458"/>
        <end position="508"/>
    </location>
</feature>
<evidence type="ECO:0000256" key="2">
    <source>
        <dbReference type="SAM" id="MobiDB-lite"/>
    </source>
</evidence>
<evidence type="ECO:0008006" key="6">
    <source>
        <dbReference type="Google" id="ProtNLM"/>
    </source>
</evidence>
<feature type="compositionally biased region" description="Acidic residues" evidence="2">
    <location>
        <begin position="381"/>
        <end position="398"/>
    </location>
</feature>
<reference evidence="4 5" key="1">
    <citation type="journal article" date="2021" name="Sci. Rep.">
        <title>The genome of the diatom Chaetoceros tenuissimus carries an ancient integrated fragment of an extant virus.</title>
        <authorList>
            <person name="Hongo Y."/>
            <person name="Kimura K."/>
            <person name="Takaki Y."/>
            <person name="Yoshida Y."/>
            <person name="Baba S."/>
            <person name="Kobayashi G."/>
            <person name="Nagasaki K."/>
            <person name="Hano T."/>
            <person name="Tomaru Y."/>
        </authorList>
    </citation>
    <scope>NUCLEOTIDE SEQUENCE [LARGE SCALE GENOMIC DNA]</scope>
    <source>
        <strain evidence="4 5">NIES-3715</strain>
    </source>
</reference>
<feature type="region of interest" description="Disordered" evidence="2">
    <location>
        <begin position="265"/>
        <end position="414"/>
    </location>
</feature>
<keyword evidence="1" id="KW-0175">Coiled coil</keyword>